<evidence type="ECO:0000259" key="1">
    <source>
        <dbReference type="Pfam" id="PF03417"/>
    </source>
</evidence>
<gene>
    <name evidence="2" type="ORF">Atai01_73300</name>
</gene>
<keyword evidence="3" id="KW-1185">Reference proteome</keyword>
<evidence type="ECO:0000313" key="3">
    <source>
        <dbReference type="Proteomes" id="UP001165136"/>
    </source>
</evidence>
<dbReference type="InterPro" id="IPR047801">
    <property type="entry name" value="Peptidase_C45"/>
</dbReference>
<dbReference type="Gene3D" id="3.60.60.10">
    <property type="entry name" value="Penicillin V Acylase, Chain A"/>
    <property type="match status" value="1"/>
</dbReference>
<dbReference type="PANTHER" id="PTHR34180">
    <property type="entry name" value="PEPTIDASE C45"/>
    <property type="match status" value="1"/>
</dbReference>
<protein>
    <recommendedName>
        <fullName evidence="1">Peptidase C45 hydrolase domain-containing protein</fullName>
    </recommendedName>
</protein>
<dbReference type="InterPro" id="IPR005079">
    <property type="entry name" value="Peptidase_C45_hydrolase"/>
</dbReference>
<feature type="domain" description="Peptidase C45 hydrolase" evidence="1">
    <location>
        <begin position="120"/>
        <end position="259"/>
    </location>
</feature>
<reference evidence="2" key="1">
    <citation type="submission" date="2023-03" db="EMBL/GenBank/DDBJ databases">
        <title>Amycolatopsis taiwanensis NBRC 103393.</title>
        <authorList>
            <person name="Ichikawa N."/>
            <person name="Sato H."/>
            <person name="Tonouchi N."/>
        </authorList>
    </citation>
    <scope>NUCLEOTIDE SEQUENCE</scope>
    <source>
        <strain evidence="2">NBRC 103393</strain>
    </source>
</reference>
<dbReference type="RefSeq" id="WP_285489930.1">
    <property type="nucleotide sequence ID" value="NZ_BSTI01000025.1"/>
</dbReference>
<dbReference type="Pfam" id="PF03417">
    <property type="entry name" value="AAT"/>
    <property type="match status" value="1"/>
</dbReference>
<dbReference type="NCBIfam" id="NF040521">
    <property type="entry name" value="C45_proenzyme"/>
    <property type="match status" value="1"/>
</dbReference>
<evidence type="ECO:0000313" key="2">
    <source>
        <dbReference type="EMBL" id="GLY70711.1"/>
    </source>
</evidence>
<proteinExistence type="predicted"/>
<name>A0A9W6R7T8_9PSEU</name>
<dbReference type="EMBL" id="BSTI01000025">
    <property type="protein sequence ID" value="GLY70711.1"/>
    <property type="molecule type" value="Genomic_DNA"/>
</dbReference>
<dbReference type="InterPro" id="IPR047794">
    <property type="entry name" value="C45_proenzyme-like"/>
</dbReference>
<dbReference type="PANTHER" id="PTHR34180:SF1">
    <property type="entry name" value="BETA-ALANYL-DOPAMINE_CARCININE HYDROLASE"/>
    <property type="match status" value="1"/>
</dbReference>
<accession>A0A9W6R7T8</accession>
<sequence length="359" mass="37888">MAATLTERAFGPMRWLVVEGARDDCFRALGRAARAEVHAVLAELPEVVKLQEYSATAGGRGAFERVVAASEANHPEAFRELTCLAEGAESGADDLLLANLRGDLAGFDGTGCSDVAHRGHRSLLGHNEDGAPVLAGRLILVTLLADGEIPVFFQWYPGFLPGNAHTVTGNGLVVGVDHLPPERPGPGGGRHFVARDLQRQPDLESAIRYLATTPSAGGFAYTIGDVETGRIVVVETVADGHVLHEVLPREPMTWHTNHARYLEPAASGSAESRVRGDVLAALAQEYGIDGPSPERLLAALGRTPVPSGVFRPVSAEDPLTTLCTTVVDLTGRTITLLPPGGEPATVDIDQLFSSAAARI</sequence>
<comment type="caution">
    <text evidence="2">The sequence shown here is derived from an EMBL/GenBank/DDBJ whole genome shotgun (WGS) entry which is preliminary data.</text>
</comment>
<dbReference type="Proteomes" id="UP001165136">
    <property type="component" value="Unassembled WGS sequence"/>
</dbReference>
<organism evidence="2 3">
    <name type="scientific">Amycolatopsis taiwanensis</name>
    <dbReference type="NCBI Taxonomy" id="342230"/>
    <lineage>
        <taxon>Bacteria</taxon>
        <taxon>Bacillati</taxon>
        <taxon>Actinomycetota</taxon>
        <taxon>Actinomycetes</taxon>
        <taxon>Pseudonocardiales</taxon>
        <taxon>Pseudonocardiaceae</taxon>
        <taxon>Amycolatopsis</taxon>
    </lineage>
</organism>
<dbReference type="AlphaFoldDB" id="A0A9W6R7T8"/>